<dbReference type="AlphaFoldDB" id="A0AAD4FS74"/>
<gene>
    <name evidence="2" type="ORF">PCIT_a1893</name>
</gene>
<dbReference type="Proteomes" id="UP000016487">
    <property type="component" value="Unassembled WGS sequence"/>
</dbReference>
<evidence type="ECO:0000313" key="3">
    <source>
        <dbReference type="Proteomes" id="UP000016487"/>
    </source>
</evidence>
<reference evidence="2" key="2">
    <citation type="submission" date="2015-03" db="EMBL/GenBank/DDBJ databases">
        <title>Genome sequence of Pseudoalteromonas citrea.</title>
        <authorList>
            <person name="Xie B.-B."/>
            <person name="Rong J.-C."/>
            <person name="Qin Q.-L."/>
            <person name="Zhang Y.-Z."/>
        </authorList>
    </citation>
    <scope>NUCLEOTIDE SEQUENCE</scope>
    <source>
        <strain evidence="2">DSM 8771</strain>
    </source>
</reference>
<organism evidence="2 3">
    <name type="scientific">Pseudoalteromonas citrea</name>
    <dbReference type="NCBI Taxonomy" id="43655"/>
    <lineage>
        <taxon>Bacteria</taxon>
        <taxon>Pseudomonadati</taxon>
        <taxon>Pseudomonadota</taxon>
        <taxon>Gammaproteobacteria</taxon>
        <taxon>Alteromonadales</taxon>
        <taxon>Pseudoalteromonadaceae</taxon>
        <taxon>Pseudoalteromonas</taxon>
    </lineage>
</organism>
<accession>A0AAD4FS74</accession>
<feature type="chain" id="PRO_5041997633" evidence="1">
    <location>
        <begin position="17"/>
        <end position="37"/>
    </location>
</feature>
<keyword evidence="1" id="KW-0732">Signal</keyword>
<dbReference type="EMBL" id="AHBZ03000015">
    <property type="protein sequence ID" value="KAF7771926.1"/>
    <property type="molecule type" value="Genomic_DNA"/>
</dbReference>
<sequence length="37" mass="4179">MKYLILFMLLSSLAYAHQDTIIKLEGNKLIGLPNQST</sequence>
<comment type="caution">
    <text evidence="2">The sequence shown here is derived from an EMBL/GenBank/DDBJ whole genome shotgun (WGS) entry which is preliminary data.</text>
</comment>
<protein>
    <submittedName>
        <fullName evidence="2">Uncharacterized protein</fullName>
    </submittedName>
</protein>
<feature type="signal peptide" evidence="1">
    <location>
        <begin position="1"/>
        <end position="16"/>
    </location>
</feature>
<evidence type="ECO:0000313" key="2">
    <source>
        <dbReference type="EMBL" id="KAF7771926.1"/>
    </source>
</evidence>
<name>A0AAD4FS74_9GAMM</name>
<reference evidence="2" key="1">
    <citation type="journal article" date="2012" name="J. Bacteriol.">
        <title>Genome sequences of type strains of seven species of the marine bacterium Pseudoalteromonas.</title>
        <authorList>
            <person name="Xie B.B."/>
            <person name="Shu Y.L."/>
            <person name="Qin Q.L."/>
            <person name="Rong J.C."/>
            <person name="Zhang X.Y."/>
            <person name="Chen X.L."/>
            <person name="Shi M."/>
            <person name="He H.L."/>
            <person name="Zhou B.C."/>
            <person name="Zhang Y.Z."/>
        </authorList>
    </citation>
    <scope>NUCLEOTIDE SEQUENCE</scope>
    <source>
        <strain evidence="2">DSM 8771</strain>
    </source>
</reference>
<evidence type="ECO:0000256" key="1">
    <source>
        <dbReference type="SAM" id="SignalP"/>
    </source>
</evidence>
<proteinExistence type="predicted"/>